<comment type="caution">
    <text evidence="8">The sequence shown here is derived from an EMBL/GenBank/DDBJ whole genome shotgun (WGS) entry which is preliminary data.</text>
</comment>
<proteinExistence type="inferred from homology"/>
<comment type="similarity">
    <text evidence="5">Belongs to the FNT transporter (TC 1.A.16) family.</text>
</comment>
<evidence type="ECO:0000256" key="5">
    <source>
        <dbReference type="ARBA" id="ARBA00049660"/>
    </source>
</evidence>
<dbReference type="GO" id="GO:0015513">
    <property type="term" value="F:high-affinity secondary active nitrite transmembrane transporter activity"/>
    <property type="evidence" value="ECO:0007669"/>
    <property type="project" value="TreeGrafter"/>
</dbReference>
<evidence type="ECO:0000313" key="9">
    <source>
        <dbReference type="Proteomes" id="UP000664203"/>
    </source>
</evidence>
<dbReference type="Pfam" id="PF01226">
    <property type="entry name" value="Form_Nir_trans"/>
    <property type="match status" value="1"/>
</dbReference>
<dbReference type="OrthoDB" id="4829at2759"/>
<dbReference type="Gene3D" id="1.20.1080.10">
    <property type="entry name" value="Glycerol uptake facilitator protein"/>
    <property type="match status" value="1"/>
</dbReference>
<protein>
    <recommendedName>
        <fullName evidence="10">Formate/nitrite transporter</fullName>
    </recommendedName>
</protein>
<feature type="transmembrane region" description="Helical" evidence="7">
    <location>
        <begin position="194"/>
        <end position="213"/>
    </location>
</feature>
<evidence type="ECO:0000256" key="1">
    <source>
        <dbReference type="ARBA" id="ARBA00004141"/>
    </source>
</evidence>
<feature type="region of interest" description="Disordered" evidence="6">
    <location>
        <begin position="237"/>
        <end position="316"/>
    </location>
</feature>
<sequence>MLSTEAAPWYQDNAPGLIRTISAMFFPVGLIMIVLSGADLFTSNIMFTFTAFLHRRASLISLANIWVTSFLGNLAGTLFFMAIVTGYGGVFEIPAYRMEIINFATAKCLTPTWVQIFCRAIGANWLVCFAVFISISSREIASKILAIWFPTFTFVALGLDHVIANMYFIPVAIFYGHPDIGVGLYIWKSMIPTALGNIVGGGLFVGGMYWYLYLTGEGSDNITFNIGGLDVAMEVGGPMGPSRRRSVPNLAKGEEEKDDKTMNGKGPEEGHPDHVASLPSSDQTMTSGLGRELSVEKYTTRKGIASTIEGQPVEGV</sequence>
<evidence type="ECO:0000256" key="3">
    <source>
        <dbReference type="ARBA" id="ARBA00022989"/>
    </source>
</evidence>
<reference evidence="8" key="1">
    <citation type="submission" date="2021-03" db="EMBL/GenBank/DDBJ databases">
        <authorList>
            <person name="Tagirdzhanova G."/>
        </authorList>
    </citation>
    <scope>NUCLEOTIDE SEQUENCE</scope>
</reference>
<dbReference type="GO" id="GO:0005886">
    <property type="term" value="C:plasma membrane"/>
    <property type="evidence" value="ECO:0007669"/>
    <property type="project" value="TreeGrafter"/>
</dbReference>
<evidence type="ECO:0000313" key="8">
    <source>
        <dbReference type="EMBL" id="CAF9943827.1"/>
    </source>
</evidence>
<feature type="transmembrane region" description="Helical" evidence="7">
    <location>
        <begin position="65"/>
        <end position="88"/>
    </location>
</feature>
<dbReference type="AlphaFoldDB" id="A0A8H3JAY2"/>
<dbReference type="Proteomes" id="UP000664203">
    <property type="component" value="Unassembled WGS sequence"/>
</dbReference>
<dbReference type="PROSITE" id="PS01005">
    <property type="entry name" value="FORMATE_NITRITE_TP_1"/>
    <property type="match status" value="1"/>
</dbReference>
<feature type="compositionally biased region" description="Polar residues" evidence="6">
    <location>
        <begin position="278"/>
        <end position="287"/>
    </location>
</feature>
<dbReference type="GO" id="GO:0015707">
    <property type="term" value="P:nitrite transport"/>
    <property type="evidence" value="ECO:0007669"/>
    <property type="project" value="TreeGrafter"/>
</dbReference>
<dbReference type="InterPro" id="IPR023271">
    <property type="entry name" value="Aquaporin-like"/>
</dbReference>
<organism evidence="8 9">
    <name type="scientific">Alectoria fallacina</name>
    <dbReference type="NCBI Taxonomy" id="1903189"/>
    <lineage>
        <taxon>Eukaryota</taxon>
        <taxon>Fungi</taxon>
        <taxon>Dikarya</taxon>
        <taxon>Ascomycota</taxon>
        <taxon>Pezizomycotina</taxon>
        <taxon>Lecanoromycetes</taxon>
        <taxon>OSLEUM clade</taxon>
        <taxon>Lecanoromycetidae</taxon>
        <taxon>Lecanorales</taxon>
        <taxon>Lecanorineae</taxon>
        <taxon>Parmeliaceae</taxon>
        <taxon>Alectoria</taxon>
    </lineage>
</organism>
<name>A0A8H3JAY2_9LECA</name>
<feature type="compositionally biased region" description="Basic and acidic residues" evidence="6">
    <location>
        <begin position="252"/>
        <end position="274"/>
    </location>
</feature>
<feature type="transmembrane region" description="Helical" evidence="7">
    <location>
        <begin position="113"/>
        <end position="133"/>
    </location>
</feature>
<accession>A0A8H3JAY2</accession>
<evidence type="ECO:0000256" key="4">
    <source>
        <dbReference type="ARBA" id="ARBA00023136"/>
    </source>
</evidence>
<gene>
    <name evidence="8" type="ORF">ALECFALPRED_001450</name>
</gene>
<comment type="subcellular location">
    <subcellularLocation>
        <location evidence="1">Membrane</location>
        <topology evidence="1">Multi-pass membrane protein</topology>
    </subcellularLocation>
</comment>
<dbReference type="InterPro" id="IPR000292">
    <property type="entry name" value="For/NO2_transpt"/>
</dbReference>
<dbReference type="PANTHER" id="PTHR30520">
    <property type="entry name" value="FORMATE TRANSPORTER-RELATED"/>
    <property type="match status" value="1"/>
</dbReference>
<evidence type="ECO:0000256" key="7">
    <source>
        <dbReference type="SAM" id="Phobius"/>
    </source>
</evidence>
<keyword evidence="3 7" id="KW-1133">Transmembrane helix</keyword>
<keyword evidence="4 7" id="KW-0472">Membrane</keyword>
<evidence type="ECO:0000256" key="6">
    <source>
        <dbReference type="SAM" id="MobiDB-lite"/>
    </source>
</evidence>
<dbReference type="PANTHER" id="PTHR30520:SF6">
    <property type="entry name" value="FORMATE_NITRATE FAMILY TRANSPORTER (EUROFUNG)"/>
    <property type="match status" value="1"/>
</dbReference>
<feature type="transmembrane region" description="Helical" evidence="7">
    <location>
        <begin position="20"/>
        <end position="53"/>
    </location>
</feature>
<dbReference type="EMBL" id="CAJPDR010001332">
    <property type="protein sequence ID" value="CAF9943827.1"/>
    <property type="molecule type" value="Genomic_DNA"/>
</dbReference>
<feature type="transmembrane region" description="Helical" evidence="7">
    <location>
        <begin position="165"/>
        <end position="187"/>
    </location>
</feature>
<evidence type="ECO:0008006" key="10">
    <source>
        <dbReference type="Google" id="ProtNLM"/>
    </source>
</evidence>
<keyword evidence="9" id="KW-1185">Reference proteome</keyword>
<keyword evidence="2 7" id="KW-0812">Transmembrane</keyword>
<evidence type="ECO:0000256" key="2">
    <source>
        <dbReference type="ARBA" id="ARBA00022692"/>
    </source>
</evidence>
<dbReference type="InterPro" id="IPR024002">
    <property type="entry name" value="For/NO2_transpt_CS"/>
</dbReference>